<organism evidence="5 6">
    <name type="scientific">Sarcoptes scabiei</name>
    <name type="common">Itch mite</name>
    <name type="synonym">Acarus scabiei</name>
    <dbReference type="NCBI Taxonomy" id="52283"/>
    <lineage>
        <taxon>Eukaryota</taxon>
        <taxon>Metazoa</taxon>
        <taxon>Ecdysozoa</taxon>
        <taxon>Arthropoda</taxon>
        <taxon>Chelicerata</taxon>
        <taxon>Arachnida</taxon>
        <taxon>Acari</taxon>
        <taxon>Acariformes</taxon>
        <taxon>Sarcoptiformes</taxon>
        <taxon>Astigmata</taxon>
        <taxon>Psoroptidia</taxon>
        <taxon>Sarcoptoidea</taxon>
        <taxon>Sarcoptidae</taxon>
        <taxon>Sarcoptinae</taxon>
        <taxon>Sarcoptes</taxon>
    </lineage>
</organism>
<dbReference type="PANTHER" id="PTHR13430:SF4">
    <property type="entry name" value="AUTOPHAGY-RELATED PROTEIN 13"/>
    <property type="match status" value="1"/>
</dbReference>
<comment type="similarity">
    <text evidence="2">Belongs to the ATG13 family. Metazoan subfamily.</text>
</comment>
<protein>
    <submittedName>
        <fullName evidence="5">Autophagy-related protein 13-like protein</fullName>
    </submittedName>
</protein>
<evidence type="ECO:0000313" key="6">
    <source>
        <dbReference type="Proteomes" id="UP000616769"/>
    </source>
</evidence>
<keyword evidence="3" id="KW-0072">Autophagy</keyword>
<evidence type="ECO:0000256" key="2">
    <source>
        <dbReference type="ARBA" id="ARBA00007341"/>
    </source>
</evidence>
<reference evidence="5 6" key="1">
    <citation type="journal article" date="2015" name="Parasit. Vectors">
        <title>Draft genome of the scabies mite.</title>
        <authorList>
            <person name="Rider S.D.Jr."/>
            <person name="Morgan M.S."/>
            <person name="Arlian L.G."/>
        </authorList>
    </citation>
    <scope>NUCLEOTIDE SEQUENCE [LARGE SCALE GENOMIC DNA]</scope>
    <source>
        <strain evidence="5">Arlian Lab</strain>
    </source>
</reference>
<dbReference type="GO" id="GO:1990316">
    <property type="term" value="C:Atg1/ULK1 kinase complex"/>
    <property type="evidence" value="ECO:0007669"/>
    <property type="project" value="TreeGrafter"/>
</dbReference>
<dbReference type="VEuPathDB" id="VectorBase:SSCA009231"/>
<proteinExistence type="inferred from homology"/>
<comment type="subcellular location">
    <subcellularLocation>
        <location evidence="1">Preautophagosomal structure</location>
    </subcellularLocation>
</comment>
<dbReference type="Proteomes" id="UP000616769">
    <property type="component" value="Unassembled WGS sequence"/>
</dbReference>
<dbReference type="GO" id="GO:0000423">
    <property type="term" value="P:mitophagy"/>
    <property type="evidence" value="ECO:0007669"/>
    <property type="project" value="TreeGrafter"/>
</dbReference>
<dbReference type="OrthoDB" id="70161at2759"/>
<accession>A0A132AAA0</accession>
<dbReference type="AlphaFoldDB" id="A0A132AAA0"/>
<dbReference type="GO" id="GO:0005829">
    <property type="term" value="C:cytosol"/>
    <property type="evidence" value="ECO:0007669"/>
    <property type="project" value="TreeGrafter"/>
</dbReference>
<evidence type="ECO:0000256" key="4">
    <source>
        <dbReference type="SAM" id="MobiDB-lite"/>
    </source>
</evidence>
<evidence type="ECO:0000256" key="1">
    <source>
        <dbReference type="ARBA" id="ARBA00004329"/>
    </source>
</evidence>
<sequence length="454" mass="51749">MSLNDINSLIQYFIQKSVQVIVQSRLGTKTNSNESKSNQEIKDLFNLDIKDYKDVAEQTNKCLKQTFSHLQTPGLYFIKKDWKICCEISLKNSDGFSIVLEYWMFYNSLPREKDFEINHNSANKNQNNSNKIAQVMHETFIRMSTMIKSLIVLTRSTPAYKISCKGQNADSYVICYRVYQFDENFVQSHQQQQTLNRGKNHFSSMKTIGSIKCFQNEITISFIYRTDMNIISESEIKNLVKNEEQELSSIYNTNNSNGSLIIKEDHFKKEVNEIDMFDLIKPLNPAFVVSDPKSNYLNFILPNLRLNKYSNKDLSIPFNALLTSNEQKSSIETESSEENHTSSSPINNGTKTNPISIPKSISAQANKSHQIYSTSNESFIFVELNAPFASEDSGLSSFFNGPSPTFAKNSTEIGYDGEIDLGTQLAELESDVPQIDSFVESICISENEDFKYEA</sequence>
<dbReference type="InterPro" id="IPR036570">
    <property type="entry name" value="HORMA_dom_sf"/>
</dbReference>
<dbReference type="Gene3D" id="3.30.900.10">
    <property type="entry name" value="HORMA domain"/>
    <property type="match status" value="1"/>
</dbReference>
<dbReference type="EMBL" id="JXLN01011899">
    <property type="protein sequence ID" value="KPM07819.1"/>
    <property type="molecule type" value="Genomic_DNA"/>
</dbReference>
<dbReference type="InterPro" id="IPR040182">
    <property type="entry name" value="ATG13"/>
</dbReference>
<dbReference type="GO" id="GO:0034497">
    <property type="term" value="P:protein localization to phagophore assembly site"/>
    <property type="evidence" value="ECO:0007669"/>
    <property type="project" value="TreeGrafter"/>
</dbReference>
<feature type="compositionally biased region" description="Polar residues" evidence="4">
    <location>
        <begin position="345"/>
        <end position="357"/>
    </location>
</feature>
<dbReference type="GO" id="GO:0000407">
    <property type="term" value="C:phagophore assembly site"/>
    <property type="evidence" value="ECO:0007669"/>
    <property type="project" value="UniProtKB-SubCell"/>
</dbReference>
<dbReference type="PANTHER" id="PTHR13430">
    <property type="match status" value="1"/>
</dbReference>
<comment type="caution">
    <text evidence="5">The sequence shown here is derived from an EMBL/GenBank/DDBJ whole genome shotgun (WGS) entry which is preliminary data.</text>
</comment>
<evidence type="ECO:0000313" key="5">
    <source>
        <dbReference type="EMBL" id="KPM07819.1"/>
    </source>
</evidence>
<gene>
    <name evidence="5" type="ORF">QR98_0063250</name>
</gene>
<feature type="region of interest" description="Disordered" evidence="4">
    <location>
        <begin position="327"/>
        <end position="357"/>
    </location>
</feature>
<dbReference type="GO" id="GO:0034727">
    <property type="term" value="P:piecemeal microautophagy of the nucleus"/>
    <property type="evidence" value="ECO:0007669"/>
    <property type="project" value="TreeGrafter"/>
</dbReference>
<name>A0A132AAA0_SARSC</name>
<evidence type="ECO:0000256" key="3">
    <source>
        <dbReference type="ARBA" id="ARBA00023006"/>
    </source>
</evidence>